<reference evidence="1" key="1">
    <citation type="submission" date="2018-01" db="EMBL/GenBank/DDBJ databases">
        <title>Genome sequnecing of Lactobacillus formosensis KACC 18721.</title>
        <authorList>
            <person name="Kim S.-J."/>
            <person name="Heo J."/>
        </authorList>
    </citation>
    <scope>NUCLEOTIDE SEQUENCE</scope>
    <source>
        <strain evidence="1">KACC 18721</strain>
    </source>
</reference>
<proteinExistence type="predicted"/>
<dbReference type="AlphaFoldDB" id="A0A2P4R4Y0"/>
<organism evidence="1">
    <name type="scientific">Companilactobacillus formosensis</name>
    <dbReference type="NCBI Taxonomy" id="1617889"/>
    <lineage>
        <taxon>Bacteria</taxon>
        <taxon>Bacillati</taxon>
        <taxon>Bacillota</taxon>
        <taxon>Bacilli</taxon>
        <taxon>Lactobacillales</taxon>
        <taxon>Lactobacillaceae</taxon>
        <taxon>Companilactobacillus</taxon>
    </lineage>
</organism>
<evidence type="ECO:0000313" key="1">
    <source>
        <dbReference type="EMBL" id="POH36282.1"/>
    </source>
</evidence>
<name>A0A2P4R4Y0_9LACO</name>
<sequence length="91" mass="10516">MLEAITNNDFRSLLKLVVENPIAHVNRSEYLAKVFKVTESDIINGHLDISLKERKKVAQKQMALWAMSLFYLTNLLHLNCKSVIIEYARNV</sequence>
<dbReference type="EMBL" id="PPWZ01000068">
    <property type="protein sequence ID" value="POH36282.1"/>
    <property type="molecule type" value="Genomic_DNA"/>
</dbReference>
<protein>
    <submittedName>
        <fullName evidence="1">Uncharacterized protein</fullName>
    </submittedName>
</protein>
<comment type="caution">
    <text evidence="1">The sequence shown here is derived from an EMBL/GenBank/DDBJ whole genome shotgun (WGS) entry which is preliminary data.</text>
</comment>
<accession>A0A2P4R4Y0</accession>
<gene>
    <name evidence="1" type="ORF">C2R26_09170</name>
</gene>